<evidence type="ECO:0000313" key="3">
    <source>
        <dbReference type="Proteomes" id="UP000260780"/>
    </source>
</evidence>
<name>A0A3E4WHG2_9BACT</name>
<protein>
    <submittedName>
        <fullName evidence="2">Uncharacterized protein</fullName>
    </submittedName>
</protein>
<dbReference type="AlphaFoldDB" id="A0A3E4WHG2"/>
<dbReference type="RefSeq" id="WP_117747532.1">
    <property type="nucleotide sequence ID" value="NZ_JAHYZN010000006.1"/>
</dbReference>
<gene>
    <name evidence="2" type="ORF">DXC17_04780</name>
</gene>
<sequence>MKHFIELLLNHLDSLSLLVGIIFFFIRELYKLSIRKKELKFKTFYSNSVNSISEFLDSFLSYKAAMRNINLIDILNGQTDILELNKIAYEPLIDMKNKNLKLHFYLDKGLYEKYDSLVQSSSLLYDELRDIIYSKDLPYPDKINKYEEAFTKFEETTENCLIQAINESQKKLSNHKEKRNHT</sequence>
<proteinExistence type="predicted"/>
<feature type="transmembrane region" description="Helical" evidence="1">
    <location>
        <begin position="12"/>
        <end position="30"/>
    </location>
</feature>
<evidence type="ECO:0000313" key="2">
    <source>
        <dbReference type="EMBL" id="RGM41625.1"/>
    </source>
</evidence>
<evidence type="ECO:0000256" key="1">
    <source>
        <dbReference type="SAM" id="Phobius"/>
    </source>
</evidence>
<dbReference type="EMBL" id="QSTF01000007">
    <property type="protein sequence ID" value="RGM41625.1"/>
    <property type="molecule type" value="Genomic_DNA"/>
</dbReference>
<comment type="caution">
    <text evidence="2">The sequence shown here is derived from an EMBL/GenBank/DDBJ whole genome shotgun (WGS) entry which is preliminary data.</text>
</comment>
<keyword evidence="1" id="KW-1133">Transmembrane helix</keyword>
<keyword evidence="1" id="KW-0472">Membrane</keyword>
<keyword evidence="1" id="KW-0812">Transmembrane</keyword>
<reference evidence="2 3" key="1">
    <citation type="submission" date="2018-08" db="EMBL/GenBank/DDBJ databases">
        <title>A genome reference for cultivated species of the human gut microbiota.</title>
        <authorList>
            <person name="Zou Y."/>
            <person name="Xue W."/>
            <person name="Luo G."/>
        </authorList>
    </citation>
    <scope>NUCLEOTIDE SEQUENCE [LARGE SCALE GENOMIC DNA]</scope>
    <source>
        <strain evidence="2 3">OM08-14</strain>
    </source>
</reference>
<dbReference type="Proteomes" id="UP000260780">
    <property type="component" value="Unassembled WGS sequence"/>
</dbReference>
<organism evidence="2 3">
    <name type="scientific">Phocaeicola plebeius</name>
    <dbReference type="NCBI Taxonomy" id="310297"/>
    <lineage>
        <taxon>Bacteria</taxon>
        <taxon>Pseudomonadati</taxon>
        <taxon>Bacteroidota</taxon>
        <taxon>Bacteroidia</taxon>
        <taxon>Bacteroidales</taxon>
        <taxon>Bacteroidaceae</taxon>
        <taxon>Phocaeicola</taxon>
    </lineage>
</organism>
<accession>A0A3E4WHG2</accession>